<proteinExistence type="predicted"/>
<evidence type="ECO:0000313" key="1">
    <source>
        <dbReference type="EMBL" id="VXD06433.1"/>
    </source>
</evidence>
<sequence length="432" mass="49955">MKKIVITLLYLWFCVFAFGQEFKDIKPESIVQYFSEIKTAAKIGYSLWNRDLYDNIILVNPDTRQLFSNNSGADSSFVQYKNSYIGKLPDSVNIANTSLTWNGLTWAMIMLPLSKDYYTRINLLAHELFHSAQSVLGFVQNNSESIHLDQENGRIYLRLELEALKKAVCSDAQDEQRMHLKGALIFRKYRNSLFPGSAHIENQLELNEGIAEYTGLMISGRNKEKTKKHFTNVVDRFFSNPTYVRSFAYNTTPIYGYIMSLKDPLWNQKISVNTDLTAFFMRELNIEVPKDLAATVKVIAAKYNGNLVFREERLRAEKIRKQIAFYRSLFVDQPHMTIKFEKMNVSFDPRNILPIADLGTVYPTIRITDNWGILEVKSGALMGPNWDKITVSRPTKIEGQRVEGEGWVMQLKDQYAVQKDEPLNNYRLIKKQ</sequence>
<dbReference type="RefSeq" id="WP_070561061.1">
    <property type="nucleotide sequence ID" value="NZ_CP068086.1"/>
</dbReference>
<dbReference type="Proteomes" id="UP000432350">
    <property type="component" value="Unassembled WGS sequence"/>
</dbReference>
<evidence type="ECO:0000313" key="2">
    <source>
        <dbReference type="Proteomes" id="UP000432350"/>
    </source>
</evidence>
<dbReference type="AlphaFoldDB" id="A0A654DV37"/>
<protein>
    <submittedName>
        <fullName evidence="1">Uncharacterized protein</fullName>
    </submittedName>
</protein>
<name>A0A654DV37_SPHMU</name>
<reference evidence="1 2" key="1">
    <citation type="submission" date="2019-10" db="EMBL/GenBank/DDBJ databases">
        <authorList>
            <person name="Karimi E."/>
        </authorList>
    </citation>
    <scope>NUCLEOTIDE SEQUENCE [LARGE SCALE GENOMIC DNA]</scope>
    <source>
        <strain evidence="1">Sphingobacterium sp. 8BC</strain>
    </source>
</reference>
<gene>
    <name evidence="1" type="ORF">SPHINGO8BC_70016</name>
</gene>
<organism evidence="1 2">
    <name type="scientific">Sphingobacterium multivorum</name>
    <dbReference type="NCBI Taxonomy" id="28454"/>
    <lineage>
        <taxon>Bacteria</taxon>
        <taxon>Pseudomonadati</taxon>
        <taxon>Bacteroidota</taxon>
        <taxon>Sphingobacteriia</taxon>
        <taxon>Sphingobacteriales</taxon>
        <taxon>Sphingobacteriaceae</taxon>
        <taxon>Sphingobacterium</taxon>
    </lineage>
</organism>
<dbReference type="EMBL" id="CABWMV010000026">
    <property type="protein sequence ID" value="VXD06433.1"/>
    <property type="molecule type" value="Genomic_DNA"/>
</dbReference>
<accession>A0A654DV37</accession>